<evidence type="ECO:0000313" key="1">
    <source>
        <dbReference type="EMBL" id="CAD7679974.1"/>
    </source>
</evidence>
<accession>A0A811YTI3</accession>
<sequence length="55" mass="6120">MTIFYLIFAFKKPSCGLLGPVSPMLCIPSSAYCHPAFCERPSYDRGASHSTSRYN</sequence>
<reference evidence="1" key="1">
    <citation type="submission" date="2020-12" db="EMBL/GenBank/DDBJ databases">
        <authorList>
            <consortium name="Molecular Ecology Group"/>
        </authorList>
    </citation>
    <scope>NUCLEOTIDE SEQUENCE</scope>
    <source>
        <strain evidence="1">TBG_1078</strain>
    </source>
</reference>
<organism evidence="1 2">
    <name type="scientific">Nyctereutes procyonoides</name>
    <name type="common">Raccoon dog</name>
    <name type="synonym">Canis procyonoides</name>
    <dbReference type="NCBI Taxonomy" id="34880"/>
    <lineage>
        <taxon>Eukaryota</taxon>
        <taxon>Metazoa</taxon>
        <taxon>Chordata</taxon>
        <taxon>Craniata</taxon>
        <taxon>Vertebrata</taxon>
        <taxon>Euteleostomi</taxon>
        <taxon>Mammalia</taxon>
        <taxon>Eutheria</taxon>
        <taxon>Laurasiatheria</taxon>
        <taxon>Carnivora</taxon>
        <taxon>Caniformia</taxon>
        <taxon>Canidae</taxon>
        <taxon>Nyctereutes</taxon>
    </lineage>
</organism>
<dbReference type="AlphaFoldDB" id="A0A811YTI3"/>
<name>A0A811YTI3_NYCPR</name>
<gene>
    <name evidence="1" type="ORF">NYPRO_LOCUS12773</name>
</gene>
<comment type="caution">
    <text evidence="1">The sequence shown here is derived from an EMBL/GenBank/DDBJ whole genome shotgun (WGS) entry which is preliminary data.</text>
</comment>
<proteinExistence type="predicted"/>
<evidence type="ECO:0000313" key="2">
    <source>
        <dbReference type="Proteomes" id="UP000645828"/>
    </source>
</evidence>
<dbReference type="EMBL" id="CAJHUB010000746">
    <property type="protein sequence ID" value="CAD7679974.1"/>
    <property type="molecule type" value="Genomic_DNA"/>
</dbReference>
<keyword evidence="2" id="KW-1185">Reference proteome</keyword>
<protein>
    <submittedName>
        <fullName evidence="1">(raccoon dog) hypothetical protein</fullName>
    </submittedName>
</protein>
<dbReference type="Proteomes" id="UP000645828">
    <property type="component" value="Unassembled WGS sequence"/>
</dbReference>